<dbReference type="PANTHER" id="PTHR19134">
    <property type="entry name" value="RECEPTOR-TYPE TYROSINE-PROTEIN PHOSPHATASE"/>
    <property type="match status" value="1"/>
</dbReference>
<name>A0A2B7YDJ2_POLH7</name>
<dbReference type="EMBL" id="PDNA01000048">
    <property type="protein sequence ID" value="PGH19335.1"/>
    <property type="molecule type" value="Genomic_DNA"/>
</dbReference>
<proteinExistence type="inferred from homology"/>
<feature type="domain" description="Tyrosine specific protein phosphatases" evidence="5">
    <location>
        <begin position="381"/>
        <end position="463"/>
    </location>
</feature>
<feature type="region of interest" description="Disordered" evidence="2">
    <location>
        <begin position="481"/>
        <end position="546"/>
    </location>
</feature>
<dbReference type="InterPro" id="IPR003595">
    <property type="entry name" value="Tyr_Pase_cat"/>
</dbReference>
<dbReference type="InterPro" id="IPR016130">
    <property type="entry name" value="Tyr_Pase_AS"/>
</dbReference>
<feature type="compositionally biased region" description="Polar residues" evidence="2">
    <location>
        <begin position="56"/>
        <end position="74"/>
    </location>
</feature>
<accession>A0A2B7YDJ2</accession>
<gene>
    <name evidence="6" type="ORF">AJ80_03975</name>
</gene>
<dbReference type="OrthoDB" id="10253954at2759"/>
<evidence type="ECO:0000259" key="4">
    <source>
        <dbReference type="PROSITE" id="PS50055"/>
    </source>
</evidence>
<dbReference type="InterPro" id="IPR050348">
    <property type="entry name" value="Protein-Tyr_Phosphatase"/>
</dbReference>
<protein>
    <recommendedName>
        <fullName evidence="8">Protein-tyrosine phosphatase</fullName>
    </recommendedName>
</protein>
<dbReference type="SUPFAM" id="SSF52799">
    <property type="entry name" value="(Phosphotyrosine protein) phosphatases II"/>
    <property type="match status" value="1"/>
</dbReference>
<comment type="similarity">
    <text evidence="1">Belongs to the protein-tyrosine phosphatase family. Non-receptor class subfamily.</text>
</comment>
<keyword evidence="3" id="KW-0732">Signal</keyword>
<dbReference type="Proteomes" id="UP000224634">
    <property type="component" value="Unassembled WGS sequence"/>
</dbReference>
<feature type="region of interest" description="Disordered" evidence="2">
    <location>
        <begin position="56"/>
        <end position="98"/>
    </location>
</feature>
<dbReference type="GO" id="GO:0004725">
    <property type="term" value="F:protein tyrosine phosphatase activity"/>
    <property type="evidence" value="ECO:0007669"/>
    <property type="project" value="InterPro"/>
</dbReference>
<keyword evidence="7" id="KW-1185">Reference proteome</keyword>
<dbReference type="AlphaFoldDB" id="A0A2B7YDJ2"/>
<feature type="compositionally biased region" description="Basic and acidic residues" evidence="2">
    <location>
        <begin position="506"/>
        <end position="527"/>
    </location>
</feature>
<sequence>MPGLSLWWLPCEPFLSVVAAHSSGKKPVPANLAPSSVSDGSHSCPDFSSLNLASQEHTATTTNLQTPASCSSPAAETASLHGGYRRKQSTTKRASSKVRQLLIHARHIRHIAATKMSESHLSSTLAKRGRSTDSKESGEVVAVEDSDAEGKENDNMPAFLKQSYADIRRKFEELEWIQRGRISAAILSQDASHKFAVESGPDVKARNRYMNVQAWANSRIHLKVLEGQCDFINASPIVLKVSSTEEEVRFIACQGPKDGHLDDFWNMIFHETGDVAVVVMLTQTFEGNKEKCAQYFPIDMEAPTFDIASQESDPFVENDEPQGADKKPGIKIKLLESTYDEPCRSDIRKLELTIGSESKTVWHFLFAGWSDYAKPEGADREALLKLTKLTSEKAGSLSNPRVVHCSAGVGRTGTFIALDHLLRELQSGHLVQSAEDTADTIFDTVNQLREQRMMMVYNDIQYQFIYDVLKEQWEIQLHGETADESATNKRASSSPDSRSQKMARVSSDDFRPTPKEELEVIDDDKSTPMRSRSGTPQIPDTEDPEP</sequence>
<feature type="signal peptide" evidence="3">
    <location>
        <begin position="1"/>
        <end position="19"/>
    </location>
</feature>
<feature type="chain" id="PRO_5013038645" description="Protein-tyrosine phosphatase" evidence="3">
    <location>
        <begin position="20"/>
        <end position="546"/>
    </location>
</feature>
<feature type="compositionally biased region" description="Polar residues" evidence="2">
    <location>
        <begin position="528"/>
        <end position="538"/>
    </location>
</feature>
<evidence type="ECO:0000256" key="2">
    <source>
        <dbReference type="SAM" id="MobiDB-lite"/>
    </source>
</evidence>
<dbReference type="InterPro" id="IPR000387">
    <property type="entry name" value="Tyr_Pase_dom"/>
</dbReference>
<dbReference type="InterPro" id="IPR000242">
    <property type="entry name" value="PTP_cat"/>
</dbReference>
<evidence type="ECO:0000313" key="6">
    <source>
        <dbReference type="EMBL" id="PGH19335.1"/>
    </source>
</evidence>
<feature type="compositionally biased region" description="Polar residues" evidence="2">
    <location>
        <begin position="484"/>
        <end position="497"/>
    </location>
</feature>
<feature type="region of interest" description="Disordered" evidence="2">
    <location>
        <begin position="116"/>
        <end position="154"/>
    </location>
</feature>
<dbReference type="SMART" id="SM00194">
    <property type="entry name" value="PTPc"/>
    <property type="match status" value="1"/>
</dbReference>
<evidence type="ECO:0008006" key="8">
    <source>
        <dbReference type="Google" id="ProtNLM"/>
    </source>
</evidence>
<dbReference type="InterPro" id="IPR029021">
    <property type="entry name" value="Prot-tyrosine_phosphatase-like"/>
</dbReference>
<evidence type="ECO:0000259" key="5">
    <source>
        <dbReference type="PROSITE" id="PS50056"/>
    </source>
</evidence>
<dbReference type="Pfam" id="PF00102">
    <property type="entry name" value="Y_phosphatase"/>
    <property type="match status" value="1"/>
</dbReference>
<evidence type="ECO:0000313" key="7">
    <source>
        <dbReference type="Proteomes" id="UP000224634"/>
    </source>
</evidence>
<reference evidence="6 7" key="1">
    <citation type="submission" date="2017-10" db="EMBL/GenBank/DDBJ databases">
        <title>Comparative genomics in systemic dimorphic fungi from Ajellomycetaceae.</title>
        <authorList>
            <person name="Munoz J.F."/>
            <person name="Mcewen J.G."/>
            <person name="Clay O.K."/>
            <person name="Cuomo C.A."/>
        </authorList>
    </citation>
    <scope>NUCLEOTIDE SEQUENCE [LARGE SCALE GENOMIC DNA]</scope>
    <source>
        <strain evidence="6 7">UAMH7299</strain>
    </source>
</reference>
<dbReference type="PANTHER" id="PTHR19134:SF449">
    <property type="entry name" value="TYROSINE-PROTEIN PHOSPHATASE 1"/>
    <property type="match status" value="1"/>
</dbReference>
<dbReference type="CDD" id="cd18533">
    <property type="entry name" value="PTP_fungal"/>
    <property type="match status" value="1"/>
</dbReference>
<comment type="caution">
    <text evidence="6">The sequence shown here is derived from an EMBL/GenBank/DDBJ whole genome shotgun (WGS) entry which is preliminary data.</text>
</comment>
<dbReference type="PROSITE" id="PS50056">
    <property type="entry name" value="TYR_PHOSPHATASE_2"/>
    <property type="match status" value="1"/>
</dbReference>
<dbReference type="Gene3D" id="3.90.190.10">
    <property type="entry name" value="Protein tyrosine phosphatase superfamily"/>
    <property type="match status" value="1"/>
</dbReference>
<dbReference type="PROSITE" id="PS00383">
    <property type="entry name" value="TYR_PHOSPHATASE_1"/>
    <property type="match status" value="1"/>
</dbReference>
<evidence type="ECO:0000256" key="3">
    <source>
        <dbReference type="SAM" id="SignalP"/>
    </source>
</evidence>
<dbReference type="SMART" id="SM00404">
    <property type="entry name" value="PTPc_motif"/>
    <property type="match status" value="1"/>
</dbReference>
<dbReference type="PRINTS" id="PR00700">
    <property type="entry name" value="PRTYPHPHTASE"/>
</dbReference>
<dbReference type="STRING" id="1447883.A0A2B7YDJ2"/>
<dbReference type="PROSITE" id="PS50055">
    <property type="entry name" value="TYR_PHOSPHATASE_PTP"/>
    <property type="match status" value="1"/>
</dbReference>
<organism evidence="6 7">
    <name type="scientific">Polytolypa hystricis (strain UAMH7299)</name>
    <dbReference type="NCBI Taxonomy" id="1447883"/>
    <lineage>
        <taxon>Eukaryota</taxon>
        <taxon>Fungi</taxon>
        <taxon>Dikarya</taxon>
        <taxon>Ascomycota</taxon>
        <taxon>Pezizomycotina</taxon>
        <taxon>Eurotiomycetes</taxon>
        <taxon>Eurotiomycetidae</taxon>
        <taxon>Onygenales</taxon>
        <taxon>Onygenales incertae sedis</taxon>
        <taxon>Polytolypa</taxon>
    </lineage>
</organism>
<evidence type="ECO:0000256" key="1">
    <source>
        <dbReference type="ARBA" id="ARBA00009649"/>
    </source>
</evidence>
<feature type="domain" description="Tyrosine-protein phosphatase" evidence="4">
    <location>
        <begin position="167"/>
        <end position="472"/>
    </location>
</feature>
<feature type="compositionally biased region" description="Basic residues" evidence="2">
    <location>
        <begin position="83"/>
        <end position="96"/>
    </location>
</feature>